<evidence type="ECO:0000313" key="7">
    <source>
        <dbReference type="Proteomes" id="UP000749559"/>
    </source>
</evidence>
<accession>A0A8J1T4S7</accession>
<dbReference type="AlphaFoldDB" id="A0A8J1T4S7"/>
<dbReference type="InterPro" id="IPR045888">
    <property type="entry name" value="Erv"/>
</dbReference>
<keyword evidence="5" id="KW-0472">Membrane</keyword>
<proteinExistence type="inferred from homology"/>
<dbReference type="InterPro" id="IPR012936">
    <property type="entry name" value="Erv_C"/>
</dbReference>
<comment type="subcellular location">
    <subcellularLocation>
        <location evidence="1">Endoplasmic reticulum-Golgi intermediate compartment membrane</location>
        <topology evidence="1">Multi-pass membrane protein</topology>
    </subcellularLocation>
</comment>
<dbReference type="GO" id="GO:0000139">
    <property type="term" value="C:Golgi membrane"/>
    <property type="evidence" value="ECO:0007669"/>
    <property type="project" value="TreeGrafter"/>
</dbReference>
<evidence type="ECO:0000256" key="3">
    <source>
        <dbReference type="ARBA" id="ARBA00022692"/>
    </source>
</evidence>
<evidence type="ECO:0000256" key="5">
    <source>
        <dbReference type="ARBA" id="ARBA00023136"/>
    </source>
</evidence>
<evidence type="ECO:0000256" key="4">
    <source>
        <dbReference type="ARBA" id="ARBA00022989"/>
    </source>
</evidence>
<reference evidence="6" key="1">
    <citation type="submission" date="2022-03" db="EMBL/GenBank/DDBJ databases">
        <authorList>
            <person name="Martin C."/>
        </authorList>
    </citation>
    <scope>NUCLEOTIDE SEQUENCE</scope>
</reference>
<comment type="similarity">
    <text evidence="2">Belongs to the ERGIC family.</text>
</comment>
<feature type="non-terminal residue" evidence="6">
    <location>
        <position position="317"/>
    </location>
</feature>
<gene>
    <name evidence="6" type="ORF">OFUS_LOCUS11220</name>
</gene>
<dbReference type="Proteomes" id="UP000749559">
    <property type="component" value="Unassembled WGS sequence"/>
</dbReference>
<dbReference type="Pfam" id="PF07970">
    <property type="entry name" value="COPIIcoated_ERV"/>
    <property type="match status" value="1"/>
</dbReference>
<dbReference type="GO" id="GO:0033116">
    <property type="term" value="C:endoplasmic reticulum-Golgi intermediate compartment membrane"/>
    <property type="evidence" value="ECO:0007669"/>
    <property type="project" value="UniProtKB-SubCell"/>
</dbReference>
<dbReference type="Pfam" id="PF13850">
    <property type="entry name" value="ERGIC_N"/>
    <property type="match status" value="1"/>
</dbReference>
<evidence type="ECO:0000313" key="6">
    <source>
        <dbReference type="EMBL" id="CAH1785117.1"/>
    </source>
</evidence>
<name>A0A8J1T4S7_OWEFU</name>
<sequence>SGNHFPVCAEVVNNLNISYFIGQNNPLIMQFDIRRFDIYRKIPKDLTQPTSTGAFISVSSILFITYLFLAELRAYILPEVVSELYVNNPIGHDERIPVRIRISLPNMQCQYLGLDIQDDLGRHEVGFVENTEKTPLGRENEGCMFEAHFKISRVPGNFHVSTHASHQQPVDADMTHYIHEVVFGDDVSHAKLPGNFNPLKNRDTASAQKGASHDYFMKVVPTVYDDIDGNSQLPYQYTYAYRSYMQYGRAGASPAIWFRYEITPITVEYKEKRAPFYTFLTKVCAIVGGTFTVAGIIDSMLFTATELFKKAELGKLT</sequence>
<dbReference type="GO" id="GO:0006890">
    <property type="term" value="P:retrograde vesicle-mediated transport, Golgi to endoplasmic reticulum"/>
    <property type="evidence" value="ECO:0007669"/>
    <property type="project" value="TreeGrafter"/>
</dbReference>
<dbReference type="OrthoDB" id="270930at2759"/>
<dbReference type="GO" id="GO:0030134">
    <property type="term" value="C:COPII-coated ER to Golgi transport vesicle"/>
    <property type="evidence" value="ECO:0007669"/>
    <property type="project" value="TreeGrafter"/>
</dbReference>
<keyword evidence="4" id="KW-1133">Transmembrane helix</keyword>
<dbReference type="InterPro" id="IPR039542">
    <property type="entry name" value="Erv_N"/>
</dbReference>
<keyword evidence="7" id="KW-1185">Reference proteome</keyword>
<dbReference type="PANTHER" id="PTHR10984">
    <property type="entry name" value="ENDOPLASMIC RETICULUM-GOLGI INTERMEDIATE COMPARTMENT PROTEIN"/>
    <property type="match status" value="1"/>
</dbReference>
<dbReference type="GO" id="GO:0006888">
    <property type="term" value="P:endoplasmic reticulum to Golgi vesicle-mediated transport"/>
    <property type="evidence" value="ECO:0007669"/>
    <property type="project" value="TreeGrafter"/>
</dbReference>
<dbReference type="EMBL" id="CAIIXF020000005">
    <property type="protein sequence ID" value="CAH1785117.1"/>
    <property type="molecule type" value="Genomic_DNA"/>
</dbReference>
<comment type="caution">
    <text evidence="6">The sequence shown here is derived from an EMBL/GenBank/DDBJ whole genome shotgun (WGS) entry which is preliminary data.</text>
</comment>
<keyword evidence="3" id="KW-0812">Transmembrane</keyword>
<protein>
    <submittedName>
        <fullName evidence="6">Uncharacterized protein</fullName>
    </submittedName>
</protein>
<organism evidence="6 7">
    <name type="scientific">Owenia fusiformis</name>
    <name type="common">Polychaete worm</name>
    <dbReference type="NCBI Taxonomy" id="6347"/>
    <lineage>
        <taxon>Eukaryota</taxon>
        <taxon>Metazoa</taxon>
        <taxon>Spiralia</taxon>
        <taxon>Lophotrochozoa</taxon>
        <taxon>Annelida</taxon>
        <taxon>Polychaeta</taxon>
        <taxon>Sedentaria</taxon>
        <taxon>Canalipalpata</taxon>
        <taxon>Sabellida</taxon>
        <taxon>Oweniida</taxon>
        <taxon>Oweniidae</taxon>
        <taxon>Owenia</taxon>
    </lineage>
</organism>
<dbReference type="GO" id="GO:0005789">
    <property type="term" value="C:endoplasmic reticulum membrane"/>
    <property type="evidence" value="ECO:0007669"/>
    <property type="project" value="TreeGrafter"/>
</dbReference>
<evidence type="ECO:0000256" key="1">
    <source>
        <dbReference type="ARBA" id="ARBA00004457"/>
    </source>
</evidence>
<evidence type="ECO:0000256" key="2">
    <source>
        <dbReference type="ARBA" id="ARBA00005648"/>
    </source>
</evidence>
<dbReference type="PANTHER" id="PTHR10984:SF36">
    <property type="entry name" value="ENDOPLASMIC RETICULUM-GOLGI INTERMEDIATE COMPARTMENT PROTEIN 1"/>
    <property type="match status" value="1"/>
</dbReference>